<dbReference type="AlphaFoldDB" id="A0A0E9UPI0"/>
<accession>A0A0E9UPI0</accession>
<dbReference type="EMBL" id="GBXM01066183">
    <property type="protein sequence ID" value="JAH42394.1"/>
    <property type="molecule type" value="Transcribed_RNA"/>
</dbReference>
<name>A0A0E9UPI0_ANGAN</name>
<proteinExistence type="predicted"/>
<reference evidence="1" key="1">
    <citation type="submission" date="2014-11" db="EMBL/GenBank/DDBJ databases">
        <authorList>
            <person name="Amaro Gonzalez C."/>
        </authorList>
    </citation>
    <scope>NUCLEOTIDE SEQUENCE</scope>
</reference>
<dbReference type="EMBL" id="GBXM01040865">
    <property type="protein sequence ID" value="JAH67712.1"/>
    <property type="molecule type" value="Transcribed_RNA"/>
</dbReference>
<organism evidence="1">
    <name type="scientific">Anguilla anguilla</name>
    <name type="common">European freshwater eel</name>
    <name type="synonym">Muraena anguilla</name>
    <dbReference type="NCBI Taxonomy" id="7936"/>
    <lineage>
        <taxon>Eukaryota</taxon>
        <taxon>Metazoa</taxon>
        <taxon>Chordata</taxon>
        <taxon>Craniata</taxon>
        <taxon>Vertebrata</taxon>
        <taxon>Euteleostomi</taxon>
        <taxon>Actinopterygii</taxon>
        <taxon>Neopterygii</taxon>
        <taxon>Teleostei</taxon>
        <taxon>Anguilliformes</taxon>
        <taxon>Anguillidae</taxon>
        <taxon>Anguilla</taxon>
    </lineage>
</organism>
<protein>
    <submittedName>
        <fullName evidence="1">Uncharacterized protein</fullName>
    </submittedName>
</protein>
<sequence>MEDLSYANTTARHMTASCDKTTAPPDPSHSGTIILISIFCC</sequence>
<reference evidence="1" key="2">
    <citation type="journal article" date="2015" name="Fish Shellfish Immunol.">
        <title>Early steps in the European eel (Anguilla anguilla)-Vibrio vulnificus interaction in the gills: Role of the RtxA13 toxin.</title>
        <authorList>
            <person name="Callol A."/>
            <person name="Pajuelo D."/>
            <person name="Ebbesson L."/>
            <person name="Teles M."/>
            <person name="MacKenzie S."/>
            <person name="Amaro C."/>
        </authorList>
    </citation>
    <scope>NUCLEOTIDE SEQUENCE</scope>
</reference>
<evidence type="ECO:0000313" key="1">
    <source>
        <dbReference type="EMBL" id="JAH67712.1"/>
    </source>
</evidence>